<name>A0A9D4FQD2_DREPO</name>
<gene>
    <name evidence="1" type="ORF">DPMN_156733</name>
</gene>
<comment type="caution">
    <text evidence="1">The sequence shown here is derived from an EMBL/GenBank/DDBJ whole genome shotgun (WGS) entry which is preliminary data.</text>
</comment>
<evidence type="ECO:0000313" key="2">
    <source>
        <dbReference type="Proteomes" id="UP000828390"/>
    </source>
</evidence>
<evidence type="ECO:0000313" key="1">
    <source>
        <dbReference type="EMBL" id="KAH3803035.1"/>
    </source>
</evidence>
<dbReference type="Proteomes" id="UP000828390">
    <property type="component" value="Unassembled WGS sequence"/>
</dbReference>
<organism evidence="1 2">
    <name type="scientific">Dreissena polymorpha</name>
    <name type="common">Zebra mussel</name>
    <name type="synonym">Mytilus polymorpha</name>
    <dbReference type="NCBI Taxonomy" id="45954"/>
    <lineage>
        <taxon>Eukaryota</taxon>
        <taxon>Metazoa</taxon>
        <taxon>Spiralia</taxon>
        <taxon>Lophotrochozoa</taxon>
        <taxon>Mollusca</taxon>
        <taxon>Bivalvia</taxon>
        <taxon>Autobranchia</taxon>
        <taxon>Heteroconchia</taxon>
        <taxon>Euheterodonta</taxon>
        <taxon>Imparidentia</taxon>
        <taxon>Neoheterodontei</taxon>
        <taxon>Myida</taxon>
        <taxon>Dreissenoidea</taxon>
        <taxon>Dreissenidae</taxon>
        <taxon>Dreissena</taxon>
    </lineage>
</organism>
<sequence length="109" mass="12265">MCEGEVRTLTIMKTEACLVIEYGLDEWSDPDPEGKLPLPILEIPCVVFIATRPWKMSDQLLKTSHGDCLLEIEGVIDPFVLSKSVLECLNSENLDTQFKKCNGTFMKTN</sequence>
<keyword evidence="2" id="KW-1185">Reference proteome</keyword>
<protein>
    <submittedName>
        <fullName evidence="1">Uncharacterized protein</fullName>
    </submittedName>
</protein>
<reference evidence="1" key="2">
    <citation type="submission" date="2020-11" db="EMBL/GenBank/DDBJ databases">
        <authorList>
            <person name="McCartney M.A."/>
            <person name="Auch B."/>
            <person name="Kono T."/>
            <person name="Mallez S."/>
            <person name="Becker A."/>
            <person name="Gohl D.M."/>
            <person name="Silverstein K.A.T."/>
            <person name="Koren S."/>
            <person name="Bechman K.B."/>
            <person name="Herman A."/>
            <person name="Abrahante J.E."/>
            <person name="Garbe J."/>
        </authorList>
    </citation>
    <scope>NUCLEOTIDE SEQUENCE</scope>
    <source>
        <strain evidence="1">Duluth1</strain>
        <tissue evidence="1">Whole animal</tissue>
    </source>
</reference>
<dbReference type="EMBL" id="JAIWYP010000007">
    <property type="protein sequence ID" value="KAH3803035.1"/>
    <property type="molecule type" value="Genomic_DNA"/>
</dbReference>
<dbReference type="AlphaFoldDB" id="A0A9D4FQD2"/>
<accession>A0A9D4FQD2</accession>
<proteinExistence type="predicted"/>
<reference evidence="1" key="1">
    <citation type="journal article" date="2019" name="bioRxiv">
        <title>The Genome of the Zebra Mussel, Dreissena polymorpha: A Resource for Invasive Species Research.</title>
        <authorList>
            <person name="McCartney M.A."/>
            <person name="Auch B."/>
            <person name="Kono T."/>
            <person name="Mallez S."/>
            <person name="Zhang Y."/>
            <person name="Obille A."/>
            <person name="Becker A."/>
            <person name="Abrahante J.E."/>
            <person name="Garbe J."/>
            <person name="Badalamenti J.P."/>
            <person name="Herman A."/>
            <person name="Mangelson H."/>
            <person name="Liachko I."/>
            <person name="Sullivan S."/>
            <person name="Sone E.D."/>
            <person name="Koren S."/>
            <person name="Silverstein K.A.T."/>
            <person name="Beckman K.B."/>
            <person name="Gohl D.M."/>
        </authorList>
    </citation>
    <scope>NUCLEOTIDE SEQUENCE</scope>
    <source>
        <strain evidence="1">Duluth1</strain>
        <tissue evidence="1">Whole animal</tissue>
    </source>
</reference>